<dbReference type="EMBL" id="FMYG01000003">
    <property type="protein sequence ID" value="SDC16657.1"/>
    <property type="molecule type" value="Genomic_DNA"/>
</dbReference>
<reference evidence="1 2" key="1">
    <citation type="submission" date="2016-09" db="EMBL/GenBank/DDBJ databases">
        <authorList>
            <person name="Capua I."/>
            <person name="De Benedictis P."/>
            <person name="Joannis T."/>
            <person name="Lombin L.H."/>
            <person name="Cattoli G."/>
        </authorList>
    </citation>
    <scope>NUCLEOTIDE SEQUENCE [LARGE SCALE GENOMIC DNA]</scope>
    <source>
        <strain evidence="1 2">NIO-1002</strain>
    </source>
</reference>
<dbReference type="Proteomes" id="UP000183203">
    <property type="component" value="Unassembled WGS sequence"/>
</dbReference>
<organism evidence="1 2">
    <name type="scientific">Microbacterium enclense</name>
    <dbReference type="NCBI Taxonomy" id="993073"/>
    <lineage>
        <taxon>Bacteria</taxon>
        <taxon>Bacillati</taxon>
        <taxon>Actinomycetota</taxon>
        <taxon>Actinomycetes</taxon>
        <taxon>Micrococcales</taxon>
        <taxon>Microbacteriaceae</taxon>
        <taxon>Microbacterium</taxon>
    </lineage>
</organism>
<protein>
    <submittedName>
        <fullName evidence="1">Uncharacterized protein</fullName>
    </submittedName>
</protein>
<dbReference type="AlphaFoldDB" id="A0A1G6JDE2"/>
<evidence type="ECO:0000313" key="1">
    <source>
        <dbReference type="EMBL" id="SDC16657.1"/>
    </source>
</evidence>
<gene>
    <name evidence="1" type="ORF">SAMN05216418_1789</name>
</gene>
<dbReference type="RefSeq" id="WP_058231981.1">
    <property type="nucleotide sequence ID" value="NZ_FMYG01000003.1"/>
</dbReference>
<accession>A0A1G6JDE2</accession>
<sequence>MGFYTVWHFKKKYTGKQASIGDAIQVDGNLYLRWMPKDLVTATPDWLAGLIDDETYYAHLAARSKYRLTEKGRPDADGFHRYTYPTITKDMMLIDPATDKVVRGNPLQQKTLQFGPDTTEGMRIIKNLQNIEYRTPKWRAFFGMRNRVEENNNWFKGDNETDIGNPEKRRAVGYAYNALCAGAAVSVSNMRRIVEHVHAEALETVDRKDVRARRRTDIDGKPLERLDSIAA</sequence>
<evidence type="ECO:0000313" key="2">
    <source>
        <dbReference type="Proteomes" id="UP000183203"/>
    </source>
</evidence>
<proteinExistence type="predicted"/>
<name>A0A1G6JDE2_9MICO</name>